<keyword evidence="7 13" id="KW-0812">Transmembrane</keyword>
<dbReference type="SUPFAM" id="SSF47384">
    <property type="entry name" value="Homodimeric domain of signal transducing histidine kinase"/>
    <property type="match status" value="1"/>
</dbReference>
<evidence type="ECO:0000256" key="7">
    <source>
        <dbReference type="ARBA" id="ARBA00022692"/>
    </source>
</evidence>
<evidence type="ECO:0000313" key="16">
    <source>
        <dbReference type="EMBL" id="MDT0248804.1"/>
    </source>
</evidence>
<keyword evidence="8 16" id="KW-0418">Kinase</keyword>
<dbReference type="InterPro" id="IPR004358">
    <property type="entry name" value="Sig_transdc_His_kin-like_C"/>
</dbReference>
<feature type="transmembrane region" description="Helical" evidence="13">
    <location>
        <begin position="207"/>
        <end position="228"/>
    </location>
</feature>
<evidence type="ECO:0000256" key="4">
    <source>
        <dbReference type="ARBA" id="ARBA00012438"/>
    </source>
</evidence>
<comment type="catalytic activity">
    <reaction evidence="1">
        <text>ATP + protein L-histidine = ADP + protein N-phospho-L-histidine.</text>
        <dbReference type="EC" id="2.7.13.3"/>
    </reaction>
</comment>
<keyword evidence="9 13" id="KW-1133">Transmembrane helix</keyword>
<protein>
    <recommendedName>
        <fullName evidence="4">histidine kinase</fullName>
        <ecNumber evidence="4">2.7.13.3</ecNumber>
    </recommendedName>
</protein>
<dbReference type="Pfam" id="PF00672">
    <property type="entry name" value="HAMP"/>
    <property type="match status" value="1"/>
</dbReference>
<dbReference type="Pfam" id="PF02518">
    <property type="entry name" value="HATPase_c"/>
    <property type="match status" value="1"/>
</dbReference>
<dbReference type="SMART" id="SM00304">
    <property type="entry name" value="HAMP"/>
    <property type="match status" value="1"/>
</dbReference>
<evidence type="ECO:0000256" key="1">
    <source>
        <dbReference type="ARBA" id="ARBA00000085"/>
    </source>
</evidence>
<dbReference type="InterPro" id="IPR003594">
    <property type="entry name" value="HATPase_dom"/>
</dbReference>
<evidence type="ECO:0000256" key="11">
    <source>
        <dbReference type="ARBA" id="ARBA00023136"/>
    </source>
</evidence>
<dbReference type="PANTHER" id="PTHR45436:SF5">
    <property type="entry name" value="SENSOR HISTIDINE KINASE TRCS"/>
    <property type="match status" value="1"/>
</dbReference>
<evidence type="ECO:0000256" key="5">
    <source>
        <dbReference type="ARBA" id="ARBA00022553"/>
    </source>
</evidence>
<dbReference type="AlphaFoldDB" id="A0AAE4G1E9"/>
<dbReference type="GO" id="GO:0005509">
    <property type="term" value="F:calcium ion binding"/>
    <property type="evidence" value="ECO:0007669"/>
    <property type="project" value="UniProtKB-ARBA"/>
</dbReference>
<evidence type="ECO:0000256" key="10">
    <source>
        <dbReference type="ARBA" id="ARBA00023012"/>
    </source>
</evidence>
<dbReference type="GO" id="GO:0005886">
    <property type="term" value="C:plasma membrane"/>
    <property type="evidence" value="ECO:0007669"/>
    <property type="project" value="UniProtKB-SubCell"/>
</dbReference>
<comment type="caution">
    <text evidence="16">The sequence shown here is derived from an EMBL/GenBank/DDBJ whole genome shotgun (WGS) entry which is preliminary data.</text>
</comment>
<evidence type="ECO:0000259" key="14">
    <source>
        <dbReference type="PROSITE" id="PS50109"/>
    </source>
</evidence>
<dbReference type="SMART" id="SM00388">
    <property type="entry name" value="HisKA"/>
    <property type="match status" value="1"/>
</dbReference>
<sequence>MAAARGGSTRPAKSSGKQHRPIKRGRWHPITAIQRPWQAMPLRTRLTLMTTGLLAIGLIVVSFVVTSLLYSHMMGQIDSQLRTTSVAIGSQGLAQIREGGTSSTTFPSNYYVKAEYLDPSRNGEWISPDTAATYGRPQIKGLDYRRALAHADKNDFPITTVNSDQPGHQWRMITLLIRDQNTGEYTGAVALALPLSDVMETVERTRLVVALADVSIISVGAVFATYLVHRSFRSLRQIEGVAARIAHGDLSARILVTEPRTTEVGSLQRAINTMLTQNESSFAAQVVAQERMTRFVSDASHELRTPLAAIRGYGELYRMGGVPANKTGEVMGRIETESNRMGRLVDDLLQLARIDEGREMSMEPVNLTDLAAGALSDMMVLAPERDCGLIPLDPHDEAAGKEAPSLQVIGDRDRLSQILTNLLGNVVRHTPSGTPVEIAIGMAPPRANPTAQPVVVVEVRDHGHGVPPEAAEKVFQRFYRSDTSRNRETGGSGLGLAIVLGIVAAHKGTVQMLQTPGGGATVHIELPPAPAW</sequence>
<dbReference type="Proteomes" id="UP001180729">
    <property type="component" value="Unassembled WGS sequence"/>
</dbReference>
<feature type="transmembrane region" description="Helical" evidence="13">
    <location>
        <begin position="46"/>
        <end position="70"/>
    </location>
</feature>
<dbReference type="FunFam" id="3.30.565.10:FF:000006">
    <property type="entry name" value="Sensor histidine kinase WalK"/>
    <property type="match status" value="1"/>
</dbReference>
<dbReference type="PRINTS" id="PR00344">
    <property type="entry name" value="BCTRLSENSOR"/>
</dbReference>
<dbReference type="RefSeq" id="WP_010613301.1">
    <property type="nucleotide sequence ID" value="NZ_JAMZMH010000007.1"/>
</dbReference>
<evidence type="ECO:0000256" key="13">
    <source>
        <dbReference type="SAM" id="Phobius"/>
    </source>
</evidence>
<reference evidence="16" key="1">
    <citation type="submission" date="2022-06" db="EMBL/GenBank/DDBJ databases">
        <title>Draft Genome Sequences of Three Actinomyces oris Strains, Isolated from Healthy Human Feces.</title>
        <authorList>
            <person name="Ye Y."/>
            <person name="Liu C."/>
            <person name="Zhao J."/>
            <person name="Xu J."/>
            <person name="Huang H."/>
            <person name="Wang B."/>
            <person name="Wei J."/>
            <person name="Jing X."/>
        </authorList>
    </citation>
    <scope>NUCLEOTIDE SEQUENCE</scope>
    <source>
        <strain evidence="16">CNGBCC1803368</strain>
    </source>
</reference>
<dbReference type="FunFam" id="1.10.287.130:FF:000001">
    <property type="entry name" value="Two-component sensor histidine kinase"/>
    <property type="match status" value="1"/>
</dbReference>
<dbReference type="Gene3D" id="1.10.287.130">
    <property type="match status" value="1"/>
</dbReference>
<name>A0AAE4G1E9_9ACTO</name>
<comment type="cofactor">
    <cofactor evidence="2">
        <name>a divalent metal cation</name>
        <dbReference type="ChEBI" id="CHEBI:60240"/>
    </cofactor>
</comment>
<evidence type="ECO:0000256" key="6">
    <source>
        <dbReference type="ARBA" id="ARBA00022679"/>
    </source>
</evidence>
<keyword evidence="11 13" id="KW-0472">Membrane</keyword>
<dbReference type="SUPFAM" id="SSF55874">
    <property type="entry name" value="ATPase domain of HSP90 chaperone/DNA topoisomerase II/histidine kinase"/>
    <property type="match status" value="1"/>
</dbReference>
<dbReference type="CDD" id="cd00082">
    <property type="entry name" value="HisKA"/>
    <property type="match status" value="1"/>
</dbReference>
<dbReference type="InterPro" id="IPR036097">
    <property type="entry name" value="HisK_dim/P_sf"/>
</dbReference>
<dbReference type="GO" id="GO:0000155">
    <property type="term" value="F:phosphorelay sensor kinase activity"/>
    <property type="evidence" value="ECO:0007669"/>
    <property type="project" value="InterPro"/>
</dbReference>
<dbReference type="InterPro" id="IPR036890">
    <property type="entry name" value="HATPase_C_sf"/>
</dbReference>
<keyword evidence="6" id="KW-0808">Transferase</keyword>
<dbReference type="PROSITE" id="PS50109">
    <property type="entry name" value="HIS_KIN"/>
    <property type="match status" value="1"/>
</dbReference>
<evidence type="ECO:0000256" key="8">
    <source>
        <dbReference type="ARBA" id="ARBA00022777"/>
    </source>
</evidence>
<keyword evidence="5" id="KW-0597">Phosphoprotein</keyword>
<dbReference type="InterPro" id="IPR003660">
    <property type="entry name" value="HAMP_dom"/>
</dbReference>
<dbReference type="PROSITE" id="PS50885">
    <property type="entry name" value="HAMP"/>
    <property type="match status" value="1"/>
</dbReference>
<evidence type="ECO:0000259" key="15">
    <source>
        <dbReference type="PROSITE" id="PS50885"/>
    </source>
</evidence>
<dbReference type="SUPFAM" id="SSF158472">
    <property type="entry name" value="HAMP domain-like"/>
    <property type="match status" value="1"/>
</dbReference>
<dbReference type="CDD" id="cd06225">
    <property type="entry name" value="HAMP"/>
    <property type="match status" value="1"/>
</dbReference>
<evidence type="ECO:0000313" key="17">
    <source>
        <dbReference type="Proteomes" id="UP001180729"/>
    </source>
</evidence>
<dbReference type="InterPro" id="IPR005467">
    <property type="entry name" value="His_kinase_dom"/>
</dbReference>
<dbReference type="InterPro" id="IPR050428">
    <property type="entry name" value="TCS_sensor_his_kinase"/>
</dbReference>
<dbReference type="SMART" id="SM00387">
    <property type="entry name" value="HATPase_c"/>
    <property type="match status" value="1"/>
</dbReference>
<evidence type="ECO:0000256" key="2">
    <source>
        <dbReference type="ARBA" id="ARBA00001968"/>
    </source>
</evidence>
<accession>A0AAE4G1E9</accession>
<feature type="domain" description="Histidine kinase" evidence="14">
    <location>
        <begin position="298"/>
        <end position="530"/>
    </location>
</feature>
<gene>
    <name evidence="16" type="ORF">RMW62_06875</name>
</gene>
<feature type="domain" description="HAMP" evidence="15">
    <location>
        <begin position="229"/>
        <end position="283"/>
    </location>
</feature>
<feature type="compositionally biased region" description="Basic residues" evidence="12">
    <location>
        <begin position="16"/>
        <end position="25"/>
    </location>
</feature>
<keyword evidence="10" id="KW-0902">Two-component regulatory system</keyword>
<dbReference type="EC" id="2.7.13.3" evidence="4"/>
<dbReference type="EMBL" id="JAMZMH010000007">
    <property type="protein sequence ID" value="MDT0248804.1"/>
    <property type="molecule type" value="Genomic_DNA"/>
</dbReference>
<evidence type="ECO:0000256" key="3">
    <source>
        <dbReference type="ARBA" id="ARBA00004236"/>
    </source>
</evidence>
<dbReference type="Gene3D" id="6.10.340.10">
    <property type="match status" value="1"/>
</dbReference>
<evidence type="ECO:0000256" key="9">
    <source>
        <dbReference type="ARBA" id="ARBA00022989"/>
    </source>
</evidence>
<proteinExistence type="predicted"/>
<dbReference type="PANTHER" id="PTHR45436">
    <property type="entry name" value="SENSOR HISTIDINE KINASE YKOH"/>
    <property type="match status" value="1"/>
</dbReference>
<organism evidence="16 17">
    <name type="scientific">Actinomyces oris</name>
    <dbReference type="NCBI Taxonomy" id="544580"/>
    <lineage>
        <taxon>Bacteria</taxon>
        <taxon>Bacillati</taxon>
        <taxon>Actinomycetota</taxon>
        <taxon>Actinomycetes</taxon>
        <taxon>Actinomycetales</taxon>
        <taxon>Actinomycetaceae</taxon>
        <taxon>Actinomyces</taxon>
    </lineage>
</organism>
<comment type="subcellular location">
    <subcellularLocation>
        <location evidence="3">Cell membrane</location>
    </subcellularLocation>
</comment>
<evidence type="ECO:0000256" key="12">
    <source>
        <dbReference type="SAM" id="MobiDB-lite"/>
    </source>
</evidence>
<dbReference type="InterPro" id="IPR003661">
    <property type="entry name" value="HisK_dim/P_dom"/>
</dbReference>
<dbReference type="Gene3D" id="3.30.565.10">
    <property type="entry name" value="Histidine kinase-like ATPase, C-terminal domain"/>
    <property type="match status" value="1"/>
</dbReference>
<dbReference type="Pfam" id="PF00512">
    <property type="entry name" value="HisKA"/>
    <property type="match status" value="1"/>
</dbReference>
<feature type="region of interest" description="Disordered" evidence="12">
    <location>
        <begin position="1"/>
        <end position="25"/>
    </location>
</feature>